<dbReference type="EMBL" id="NHYD01002512">
    <property type="protein sequence ID" value="PPQ86353.1"/>
    <property type="molecule type" value="Genomic_DNA"/>
</dbReference>
<dbReference type="Proteomes" id="UP000283269">
    <property type="component" value="Unassembled WGS sequence"/>
</dbReference>
<protein>
    <submittedName>
        <fullName evidence="2">Uncharacterized protein</fullName>
    </submittedName>
</protein>
<accession>A0A409X6E5</accession>
<evidence type="ECO:0000313" key="3">
    <source>
        <dbReference type="Proteomes" id="UP000283269"/>
    </source>
</evidence>
<keyword evidence="3" id="KW-1185">Reference proteome</keyword>
<name>A0A409X6E5_PSICY</name>
<reference evidence="2 3" key="1">
    <citation type="journal article" date="2018" name="Evol. Lett.">
        <title>Horizontal gene cluster transfer increased hallucinogenic mushroom diversity.</title>
        <authorList>
            <person name="Reynolds H.T."/>
            <person name="Vijayakumar V."/>
            <person name="Gluck-Thaler E."/>
            <person name="Korotkin H.B."/>
            <person name="Matheny P.B."/>
            <person name="Slot J.C."/>
        </authorList>
    </citation>
    <scope>NUCLEOTIDE SEQUENCE [LARGE SCALE GENOMIC DNA]</scope>
    <source>
        <strain evidence="2 3">2631</strain>
    </source>
</reference>
<feature type="region of interest" description="Disordered" evidence="1">
    <location>
        <begin position="203"/>
        <end position="222"/>
    </location>
</feature>
<dbReference type="InParanoid" id="A0A409X6E5"/>
<feature type="compositionally biased region" description="Low complexity" evidence="1">
    <location>
        <begin position="210"/>
        <end position="222"/>
    </location>
</feature>
<proteinExistence type="predicted"/>
<evidence type="ECO:0000313" key="2">
    <source>
        <dbReference type="EMBL" id="PPQ86353.1"/>
    </source>
</evidence>
<dbReference type="OrthoDB" id="2690792at2759"/>
<gene>
    <name evidence="2" type="ORF">CVT25_002050</name>
</gene>
<dbReference type="AlphaFoldDB" id="A0A409X6E5"/>
<comment type="caution">
    <text evidence="2">The sequence shown here is derived from an EMBL/GenBank/DDBJ whole genome shotgun (WGS) entry which is preliminary data.</text>
</comment>
<organism evidence="2 3">
    <name type="scientific">Psilocybe cyanescens</name>
    <dbReference type="NCBI Taxonomy" id="93625"/>
    <lineage>
        <taxon>Eukaryota</taxon>
        <taxon>Fungi</taxon>
        <taxon>Dikarya</taxon>
        <taxon>Basidiomycota</taxon>
        <taxon>Agaricomycotina</taxon>
        <taxon>Agaricomycetes</taxon>
        <taxon>Agaricomycetidae</taxon>
        <taxon>Agaricales</taxon>
        <taxon>Agaricineae</taxon>
        <taxon>Strophariaceae</taxon>
        <taxon>Psilocybe</taxon>
    </lineage>
</organism>
<evidence type="ECO:0000256" key="1">
    <source>
        <dbReference type="SAM" id="MobiDB-lite"/>
    </source>
</evidence>
<sequence length="285" mass="31683">MANSSEALITPPPNAGQVPAVWGSLLFHPVGIYDLQRHLGTLSSEPGIFTAFRDQFDYADLAWFAPGLAKSSLDSLPPYKFYSEYLILRENVPWNAQGTDLRSTLRKCLQELLFDTAALLDRTFGGTTLIVHVEGGTRPGSLKQPEYVKADVYFPNHMIRKVPHTSKAVFDIIQRFIRDIGDPTIVRFEKCVEKLWKLSKPTATPPPYPAQHAHPSASPPGSSIFTYYGQRQSVIVLSDSDDNDEDTTLSDQLSACLKKQSELNTELCQVQEILQQTEGALANSQ</sequence>